<dbReference type="STRING" id="696281.Desru_0777"/>
<dbReference type="SMART" id="SM00534">
    <property type="entry name" value="MUTSac"/>
    <property type="match status" value="1"/>
</dbReference>
<keyword evidence="4" id="KW-0472">Membrane</keyword>
<dbReference type="EMBL" id="CP002780">
    <property type="protein sequence ID" value="AEG59059.1"/>
    <property type="molecule type" value="Genomic_DNA"/>
</dbReference>
<feature type="transmembrane region" description="Helical" evidence="4">
    <location>
        <begin position="237"/>
        <end position="254"/>
    </location>
</feature>
<feature type="domain" description="AAA+ ATPase" evidence="5">
    <location>
        <begin position="419"/>
        <end position="571"/>
    </location>
</feature>
<evidence type="ECO:0000313" key="7">
    <source>
        <dbReference type="EMBL" id="AEG59059.1"/>
    </source>
</evidence>
<evidence type="ECO:0000256" key="3">
    <source>
        <dbReference type="ARBA" id="ARBA00023125"/>
    </source>
</evidence>
<reference evidence="7 8" key="2">
    <citation type="journal article" date="2012" name="Stand. Genomic Sci.">
        <title>Complete genome sequence of the sulfate-reducing firmicute Desulfotomaculum ruminis type strain (DL(T)).</title>
        <authorList>
            <person name="Spring S."/>
            <person name="Visser M."/>
            <person name="Lu M."/>
            <person name="Copeland A."/>
            <person name="Lapidus A."/>
            <person name="Lucas S."/>
            <person name="Cheng J.F."/>
            <person name="Han C."/>
            <person name="Tapia R."/>
            <person name="Goodwin L.A."/>
            <person name="Pitluck S."/>
            <person name="Ivanova N."/>
            <person name="Land M."/>
            <person name="Hauser L."/>
            <person name="Larimer F."/>
            <person name="Rohde M."/>
            <person name="Goker M."/>
            <person name="Detter J.C."/>
            <person name="Kyrpides N.C."/>
            <person name="Woyke T."/>
            <person name="Schaap P.J."/>
            <person name="Plugge C.M."/>
            <person name="Muyzer G."/>
            <person name="Kuever J."/>
            <person name="Pereira I.A."/>
            <person name="Parshina S.N."/>
            <person name="Bernier-Latmani R."/>
            <person name="Stams A.J."/>
            <person name="Klenk H.P."/>
        </authorList>
    </citation>
    <scope>NUCLEOTIDE SEQUENCE [LARGE SCALE GENOMIC DNA]</scope>
    <source>
        <strain evidence="8">ATCC 23193 / DSM 2154 / NCIB 8452 / DL</strain>
    </source>
</reference>
<dbReference type="Pfam" id="PF00488">
    <property type="entry name" value="MutS_V"/>
    <property type="match status" value="1"/>
</dbReference>
<dbReference type="KEGG" id="dru:Desru_0777"/>
<name>F6DUJ2_DESRL</name>
<dbReference type="SUPFAM" id="SSF52540">
    <property type="entry name" value="P-loop containing nucleoside triphosphate hydrolases"/>
    <property type="match status" value="1"/>
</dbReference>
<dbReference type="SMART" id="SM00382">
    <property type="entry name" value="AAA"/>
    <property type="match status" value="1"/>
</dbReference>
<dbReference type="PANTHER" id="PTHR11361">
    <property type="entry name" value="DNA MISMATCH REPAIR PROTEIN MUTS FAMILY MEMBER"/>
    <property type="match status" value="1"/>
</dbReference>
<sequence>MADKIESIYQTRKADFEDQLAHEKKKDNTLVLFRGLIGLIIVAILVFGYFYQLSYYLFYPVPLILLFLILVVKHQGIRNKITYLIKMIQINEAALLRLSDQWTTFIDTGEKFTDPDHRYSQDLNIFGRGSLYQKVNAATSLLGKESLAKLLSKESSLQEIALRQPAVQELGRKLDWRQHFQAIGMGNEGQDFDPIPLFKWAEEEAILINKKTTSFIWLLPLLTLTLFILAGTRQVSVYVAILPLIAQILIVVYCEKFIPQVFRRTQSAVSHLERYSSLLSHIERENFQSPLLLDLKDKLLTQQQASRQIQALAKIADRINLRYSPFVYLLINITTLWDLSTLRKLEQWKQQAGPSLKGWFQVVGELEALASLAILAHDHPEWVYPVVTEGKPSFAATDLGHPLISKNSRVHNDVSLAIPGTIFVITGSNMSGKSTLLRTIGINLVLAYAGAPVCAKNMKCSLMKIYTSMQVHDNLEQKTSTFYAELKRVKMVIDSAKDKKPMIFLLDEIFKGTNSKDRIFGAKTVIKNLSRLSTIGLVTTHDLELGTLADEDPEFIKNYHFTDKIVNGQITFDYCLKPGISQNTNAIALMKLIGIEV</sequence>
<dbReference type="InterPro" id="IPR003593">
    <property type="entry name" value="AAA+_ATPase"/>
</dbReference>
<accession>F6DUJ2</accession>
<dbReference type="PANTHER" id="PTHR11361:SF99">
    <property type="entry name" value="DNA MISMATCH REPAIR PROTEIN"/>
    <property type="match status" value="1"/>
</dbReference>
<evidence type="ECO:0000256" key="1">
    <source>
        <dbReference type="ARBA" id="ARBA00022741"/>
    </source>
</evidence>
<organism evidence="7 8">
    <name type="scientific">Desulforamulus ruminis (strain ATCC 23193 / DSM 2154 / NCIMB 8452 / DL)</name>
    <name type="common">Desulfotomaculum ruminis</name>
    <dbReference type="NCBI Taxonomy" id="696281"/>
    <lineage>
        <taxon>Bacteria</taxon>
        <taxon>Bacillati</taxon>
        <taxon>Bacillota</taxon>
        <taxon>Clostridia</taxon>
        <taxon>Eubacteriales</taxon>
        <taxon>Peptococcaceae</taxon>
        <taxon>Desulforamulus</taxon>
    </lineage>
</organism>
<feature type="transmembrane region" description="Helical" evidence="4">
    <location>
        <begin position="31"/>
        <end position="50"/>
    </location>
</feature>
<keyword evidence="1" id="KW-0547">Nucleotide-binding</keyword>
<dbReference type="GO" id="GO:0006298">
    <property type="term" value="P:mismatch repair"/>
    <property type="evidence" value="ECO:0007669"/>
    <property type="project" value="InterPro"/>
</dbReference>
<dbReference type="GO" id="GO:0140664">
    <property type="term" value="F:ATP-dependent DNA damage sensor activity"/>
    <property type="evidence" value="ECO:0007669"/>
    <property type="project" value="InterPro"/>
</dbReference>
<dbReference type="eggNOG" id="COG0249">
    <property type="taxonomic scope" value="Bacteria"/>
</dbReference>
<dbReference type="InterPro" id="IPR000432">
    <property type="entry name" value="DNA_mismatch_repair_MutS_C"/>
</dbReference>
<evidence type="ECO:0000256" key="2">
    <source>
        <dbReference type="ARBA" id="ARBA00022840"/>
    </source>
</evidence>
<dbReference type="CDD" id="cd03283">
    <property type="entry name" value="ABC_MutS-like"/>
    <property type="match status" value="1"/>
</dbReference>
<evidence type="ECO:0000259" key="6">
    <source>
        <dbReference type="SMART" id="SM00534"/>
    </source>
</evidence>
<protein>
    <submittedName>
        <fullName evidence="7">DNA mismatch repair protein MutS domain protein</fullName>
    </submittedName>
</protein>
<keyword evidence="2" id="KW-0067">ATP-binding</keyword>
<dbReference type="GO" id="GO:0005829">
    <property type="term" value="C:cytosol"/>
    <property type="evidence" value="ECO:0007669"/>
    <property type="project" value="TreeGrafter"/>
</dbReference>
<evidence type="ECO:0000256" key="4">
    <source>
        <dbReference type="SAM" id="Phobius"/>
    </source>
</evidence>
<proteinExistence type="predicted"/>
<evidence type="ECO:0000313" key="8">
    <source>
        <dbReference type="Proteomes" id="UP000009234"/>
    </source>
</evidence>
<reference evidence="8" key="1">
    <citation type="submission" date="2011-05" db="EMBL/GenBank/DDBJ databases">
        <title>Complete sequence of Desulfotomaculum ruminis DSM 2154.</title>
        <authorList>
            <person name="Lucas S."/>
            <person name="Copeland A."/>
            <person name="Lapidus A."/>
            <person name="Cheng J.-F."/>
            <person name="Goodwin L."/>
            <person name="Pitluck S."/>
            <person name="Lu M."/>
            <person name="Detter J.C."/>
            <person name="Han C."/>
            <person name="Tapia R."/>
            <person name="Land M."/>
            <person name="Hauser L."/>
            <person name="Kyrpides N."/>
            <person name="Ivanova N."/>
            <person name="Mikhailova N."/>
            <person name="Pagani I."/>
            <person name="Stams A.J.M."/>
            <person name="Plugge C.M."/>
            <person name="Muyzer G."/>
            <person name="Kuever J."/>
            <person name="Parshina S.N."/>
            <person name="Ivanova A.E."/>
            <person name="Nazina T.N."/>
            <person name="Brambilla E."/>
            <person name="Spring S."/>
            <person name="Klenk H.-P."/>
            <person name="Woyke T."/>
        </authorList>
    </citation>
    <scope>NUCLEOTIDE SEQUENCE [LARGE SCALE GENOMIC DNA]</scope>
    <source>
        <strain evidence="8">ATCC 23193 / DSM 2154 / NCIB 8452 / DL</strain>
    </source>
</reference>
<feature type="transmembrane region" description="Helical" evidence="4">
    <location>
        <begin position="56"/>
        <end position="72"/>
    </location>
</feature>
<evidence type="ECO:0000259" key="5">
    <source>
        <dbReference type="SMART" id="SM00382"/>
    </source>
</evidence>
<dbReference type="Gene3D" id="3.40.50.300">
    <property type="entry name" value="P-loop containing nucleotide triphosphate hydrolases"/>
    <property type="match status" value="1"/>
</dbReference>
<dbReference type="HOGENOM" id="CLU_030717_0_0_9"/>
<dbReference type="GO" id="GO:0030983">
    <property type="term" value="F:mismatched DNA binding"/>
    <property type="evidence" value="ECO:0007669"/>
    <property type="project" value="InterPro"/>
</dbReference>
<feature type="transmembrane region" description="Helical" evidence="4">
    <location>
        <begin position="215"/>
        <end position="231"/>
    </location>
</feature>
<dbReference type="Proteomes" id="UP000009234">
    <property type="component" value="Chromosome"/>
</dbReference>
<dbReference type="RefSeq" id="WP_013840833.1">
    <property type="nucleotide sequence ID" value="NC_015589.1"/>
</dbReference>
<gene>
    <name evidence="7" type="ordered locus">Desru_0777</name>
</gene>
<keyword evidence="4" id="KW-0812">Transmembrane</keyword>
<keyword evidence="3" id="KW-0238">DNA-binding</keyword>
<dbReference type="OrthoDB" id="9802448at2"/>
<keyword evidence="4" id="KW-1133">Transmembrane helix</keyword>
<keyword evidence="8" id="KW-1185">Reference proteome</keyword>
<dbReference type="GO" id="GO:0005524">
    <property type="term" value="F:ATP binding"/>
    <property type="evidence" value="ECO:0007669"/>
    <property type="project" value="UniProtKB-KW"/>
</dbReference>
<dbReference type="InterPro" id="IPR027417">
    <property type="entry name" value="P-loop_NTPase"/>
</dbReference>
<dbReference type="InterPro" id="IPR045076">
    <property type="entry name" value="MutS"/>
</dbReference>
<feature type="domain" description="DNA mismatch repair proteins mutS family" evidence="6">
    <location>
        <begin position="420"/>
        <end position="596"/>
    </location>
</feature>
<dbReference type="AlphaFoldDB" id="F6DUJ2"/>